<dbReference type="InterPro" id="IPR008972">
    <property type="entry name" value="Cupredoxin"/>
</dbReference>
<keyword evidence="1" id="KW-0479">Metal-binding</keyword>
<evidence type="ECO:0000313" key="6">
    <source>
        <dbReference type="Proteomes" id="UP001431572"/>
    </source>
</evidence>
<gene>
    <name evidence="5" type="ORF">OZ401_001171</name>
</gene>
<dbReference type="PROSITE" id="PS51318">
    <property type="entry name" value="TAT"/>
    <property type="match status" value="1"/>
</dbReference>
<dbReference type="PANTHER" id="PTHR11709">
    <property type="entry name" value="MULTI-COPPER OXIDASE"/>
    <property type="match status" value="1"/>
</dbReference>
<reference evidence="5" key="1">
    <citation type="journal article" date="2024" name="Nature">
        <title>Anoxygenic phototroph of the Chloroflexota uses a type I reaction centre.</title>
        <authorList>
            <person name="Tsuji J.M."/>
            <person name="Shaw N.A."/>
            <person name="Nagashima S."/>
            <person name="Venkiteswaran J.J."/>
            <person name="Schiff S.L."/>
            <person name="Watanabe T."/>
            <person name="Fukui M."/>
            <person name="Hanada S."/>
            <person name="Tank M."/>
            <person name="Neufeld J.D."/>
        </authorList>
    </citation>
    <scope>NUCLEOTIDE SEQUENCE</scope>
    <source>
        <strain evidence="5">L227-S17</strain>
    </source>
</reference>
<dbReference type="Proteomes" id="UP001431572">
    <property type="component" value="Chromosome 1"/>
</dbReference>
<dbReference type="InterPro" id="IPR006311">
    <property type="entry name" value="TAT_signal"/>
</dbReference>
<dbReference type="EMBL" id="CP128399">
    <property type="protein sequence ID" value="WJW67887.1"/>
    <property type="molecule type" value="Genomic_DNA"/>
</dbReference>
<keyword evidence="3" id="KW-0186">Copper</keyword>
<dbReference type="PANTHER" id="PTHR11709:SF394">
    <property type="entry name" value="FI03373P-RELATED"/>
    <property type="match status" value="1"/>
</dbReference>
<evidence type="ECO:0000256" key="3">
    <source>
        <dbReference type="ARBA" id="ARBA00023008"/>
    </source>
</evidence>
<dbReference type="Pfam" id="PF07732">
    <property type="entry name" value="Cu-oxidase_3"/>
    <property type="match status" value="1"/>
</dbReference>
<proteinExistence type="predicted"/>
<dbReference type="RefSeq" id="WP_341469779.1">
    <property type="nucleotide sequence ID" value="NZ_CP128399.1"/>
</dbReference>
<dbReference type="Gene3D" id="2.60.40.420">
    <property type="entry name" value="Cupredoxins - blue copper proteins"/>
    <property type="match status" value="1"/>
</dbReference>
<feature type="domain" description="Plastocyanin-like" evidence="4">
    <location>
        <begin position="121"/>
        <end position="218"/>
    </location>
</feature>
<evidence type="ECO:0000313" key="5">
    <source>
        <dbReference type="EMBL" id="WJW67887.1"/>
    </source>
</evidence>
<dbReference type="SUPFAM" id="SSF49503">
    <property type="entry name" value="Cupredoxins"/>
    <property type="match status" value="2"/>
</dbReference>
<evidence type="ECO:0000256" key="1">
    <source>
        <dbReference type="ARBA" id="ARBA00022723"/>
    </source>
</evidence>
<keyword evidence="2" id="KW-0560">Oxidoreductase</keyword>
<organism evidence="5 6">
    <name type="scientific">Candidatus Chlorohelix allophototropha</name>
    <dbReference type="NCBI Taxonomy" id="3003348"/>
    <lineage>
        <taxon>Bacteria</taxon>
        <taxon>Bacillati</taxon>
        <taxon>Chloroflexota</taxon>
        <taxon>Chloroflexia</taxon>
        <taxon>Candidatus Chloroheliales</taxon>
        <taxon>Candidatus Chloroheliaceae</taxon>
        <taxon>Candidatus Chlorohelix</taxon>
    </lineage>
</organism>
<evidence type="ECO:0000256" key="2">
    <source>
        <dbReference type="ARBA" id="ARBA00023002"/>
    </source>
</evidence>
<keyword evidence="6" id="KW-1185">Reference proteome</keyword>
<accession>A0ABY9B3Z1</accession>
<dbReference type="InterPro" id="IPR011707">
    <property type="entry name" value="Cu-oxidase-like_N"/>
</dbReference>
<protein>
    <submittedName>
        <fullName evidence="5">Multicopper oxidase domain-containing protein</fullName>
    </submittedName>
</protein>
<evidence type="ECO:0000259" key="4">
    <source>
        <dbReference type="Pfam" id="PF07732"/>
    </source>
</evidence>
<dbReference type="InterPro" id="IPR045087">
    <property type="entry name" value="Cu-oxidase_fam"/>
</dbReference>
<sequence>MKNYKPLRNVSRRRFLALGGGAMAAAAGLSALPVNRVLAYNDLLAPNQATLPLTFDMVATDGWIALPGSLNPIPGVTTSYYPDPYAAANGNQQGQTTYIFGFRQVPTGTDPLSLKGQAQASAPLLYVNENTDVTIRLTNAGLQQRPDLVDSHTIHWHGFRNAIPLFDGVPEMSISVPIGQNFTYYYKPINPGTYMYHCHFEDVEHVHMGMTGVIFVRALQNTGMMRSNPADPINSTLVPAVDSTNTPIPLARLAGGPASSPLGYVYNDGLQPTDPNSSAYDREFTIFLSEVWAKAHYNDAHIQPTDWSEYAPDFWLMNGRCYPDTLAPSSNPLVAPSDPRLQFQPISSLVTANEGEKVLLRAVSLGYQQSSLNITGIDLRLVGKDAVFLRSNTDEALRTGIPRINPVNTEFSTNTIYIGPGESVDAIFIAPTFSGGTGTSGLGYDTYLFYNRNFANSTSGSSSSYGGQMTEIRIYPAGTLQSQTAPNY</sequence>
<name>A0ABY9B3Z1_9CHLR</name>